<reference evidence="2 3" key="1">
    <citation type="submission" date="2020-04" db="EMBL/GenBank/DDBJ databases">
        <title>Closed genome of O121:H19 shiga- toxin Escherichia coli isolated from flour in USA, 2016.</title>
        <authorList>
            <person name="Haendiges J."/>
            <person name="Jinneman K.C."/>
            <person name="Gonzalez-Escalona N."/>
        </authorList>
    </citation>
    <scope>NUCLEOTIDE SEQUENCE [LARGE SCALE GENOMIC DNA]</scope>
    <source>
        <strain evidence="2 3">FDA858783-1-52</strain>
    </source>
</reference>
<feature type="chain" id="PRO_5042925236" evidence="1">
    <location>
        <begin position="25"/>
        <end position="203"/>
    </location>
</feature>
<dbReference type="Pfam" id="PF11769">
    <property type="entry name" value="DUF3313"/>
    <property type="match status" value="1"/>
</dbReference>
<keyword evidence="1" id="KW-0732">Signal</keyword>
<name>A0AAP9SHQ1_ECOLX</name>
<feature type="signal peptide" evidence="1">
    <location>
        <begin position="1"/>
        <end position="24"/>
    </location>
</feature>
<accession>A0AAP9SHQ1</accession>
<evidence type="ECO:0000313" key="2">
    <source>
        <dbReference type="EMBL" id="QJE03806.1"/>
    </source>
</evidence>
<organism evidence="2 3">
    <name type="scientific">Escherichia coli O121</name>
    <dbReference type="NCBI Taxonomy" id="1055537"/>
    <lineage>
        <taxon>Bacteria</taxon>
        <taxon>Pseudomonadati</taxon>
        <taxon>Pseudomonadota</taxon>
        <taxon>Gammaproteobacteria</taxon>
        <taxon>Enterobacterales</taxon>
        <taxon>Enterobacteriaceae</taxon>
        <taxon>Escherichia</taxon>
    </lineage>
</organism>
<sequence length="203" mass="22275">MRTTSFAKVAALCGLLALSGCASKITQPDKYSGFLNNYSDLKETTSATGKPVLRWVDPSFDQSKYDSIVWNPITYYPVPKPSTQVGQKVLDKILNYTNTEMKEAIAQRKPLVTTAGPRSLIFRGAITGVDTSKEGLQFYEVVPVALVVAGTQMATGHRTMDTRLYFEGELIDAATNKPVIKVVRQGEGKDLNNESTPMAFENI</sequence>
<dbReference type="RefSeq" id="WP_001261010.1">
    <property type="nucleotide sequence ID" value="NZ_BDJO01000037.1"/>
</dbReference>
<gene>
    <name evidence="2" type="ORF">A9225_00255</name>
</gene>
<dbReference type="InterPro" id="IPR021747">
    <property type="entry name" value="DUF3313"/>
</dbReference>
<protein>
    <submittedName>
        <fullName evidence="2">DUF3313 domain-containing protein</fullName>
    </submittedName>
</protein>
<dbReference type="Proteomes" id="UP000502462">
    <property type="component" value="Chromosome"/>
</dbReference>
<proteinExistence type="predicted"/>
<evidence type="ECO:0000313" key="3">
    <source>
        <dbReference type="Proteomes" id="UP000502462"/>
    </source>
</evidence>
<evidence type="ECO:0000256" key="1">
    <source>
        <dbReference type="SAM" id="SignalP"/>
    </source>
</evidence>
<dbReference type="PROSITE" id="PS51257">
    <property type="entry name" value="PROKAR_LIPOPROTEIN"/>
    <property type="match status" value="1"/>
</dbReference>
<dbReference type="EMBL" id="CP051631">
    <property type="protein sequence ID" value="QJE03806.1"/>
    <property type="molecule type" value="Genomic_DNA"/>
</dbReference>
<dbReference type="AlphaFoldDB" id="A0AAP9SHQ1"/>